<feature type="domain" description="Exonuclease" evidence="8">
    <location>
        <begin position="378"/>
        <end position="536"/>
    </location>
</feature>
<proteinExistence type="inferred from homology"/>
<dbReference type="GO" id="GO:0005634">
    <property type="term" value="C:nucleus"/>
    <property type="evidence" value="ECO:0007669"/>
    <property type="project" value="UniProtKB-SubCell"/>
</dbReference>
<evidence type="ECO:0000256" key="5">
    <source>
        <dbReference type="ARBA" id="ARBA00022839"/>
    </source>
</evidence>
<comment type="caution">
    <text evidence="9">The sequence shown here is derived from an EMBL/GenBank/DDBJ whole genome shotgun (WGS) entry which is preliminary data.</text>
</comment>
<dbReference type="PANTHER" id="PTHR12801:SF115">
    <property type="entry name" value="FI18136P1-RELATED"/>
    <property type="match status" value="1"/>
</dbReference>
<organism evidence="9 10">
    <name type="scientific">Mortierella alpina</name>
    <name type="common">Oleaginous fungus</name>
    <name type="synonym">Mortierella renispora</name>
    <dbReference type="NCBI Taxonomy" id="64518"/>
    <lineage>
        <taxon>Eukaryota</taxon>
        <taxon>Fungi</taxon>
        <taxon>Fungi incertae sedis</taxon>
        <taxon>Mucoromycota</taxon>
        <taxon>Mortierellomycotina</taxon>
        <taxon>Mortierellomycetes</taxon>
        <taxon>Mortierellales</taxon>
        <taxon>Mortierellaceae</taxon>
        <taxon>Mortierella</taxon>
    </lineage>
</organism>
<evidence type="ECO:0000256" key="1">
    <source>
        <dbReference type="ARBA" id="ARBA00004123"/>
    </source>
</evidence>
<sequence length="540" mass="59662">MFATAGLFNAIPCPYLPHCPRQAFCIYSHIHNPVSEIIPLATATAPVSKTPKRKLDESLTPGHATHDKQQSTKPVEGRPAAAQRQTPIAAMETAKRRKQAQESIGLELRSTSASSTRSQPAVLLARPQANCKAPATLAAIKGVTGPPVLKIDLRAHSKPQFRQAVAMQYYNEFLRIYAPLGAPGCSLATAHAIDQEKAVHGKTNVGSYRSLASTVLQRLKKRPLAINDNDVGIDGVWVDPTLASESDSALGDIWKQAVEYVQTLTELGANEYPICVPVGIPPELDAVQICDRCQKQYEIHEELTEQDNPACQFHDRRIRTKVQNGEKVKYFPCCDAPQGGPGCREGPHVFKEDALLCLQGRAPFIETPAASERKKRHAVVAMDCEMCYTTGGFELARISVVGQDGKTIMDELVKPKNAIVDLNSRYSGIMSLEGAKYDLEQARALFLELIDGDTIVIGHSLENDFKVLRLIHTRVIDTAMMYPHPQRVHGFRYSLQSLARQHLHITIQDSEHGHDSFEDAKTCLDLVRLRIEKDHPANIK</sequence>
<dbReference type="PANTHER" id="PTHR12801">
    <property type="entry name" value="RNA EXONUCLEASE REXO1 / RECO3 FAMILY MEMBER-RELATED"/>
    <property type="match status" value="1"/>
</dbReference>
<dbReference type="SMART" id="SM00479">
    <property type="entry name" value="EXOIII"/>
    <property type="match status" value="1"/>
</dbReference>
<dbReference type="AlphaFoldDB" id="A0A9P8A2A5"/>
<accession>A0A9P8A2A5</accession>
<evidence type="ECO:0000313" key="9">
    <source>
        <dbReference type="EMBL" id="KAG9322639.1"/>
    </source>
</evidence>
<evidence type="ECO:0000259" key="8">
    <source>
        <dbReference type="SMART" id="SM00479"/>
    </source>
</evidence>
<dbReference type="FunFam" id="3.30.420.10:FF:000031">
    <property type="entry name" value="RNA exonuclease 1"/>
    <property type="match status" value="1"/>
</dbReference>
<evidence type="ECO:0000256" key="7">
    <source>
        <dbReference type="SAM" id="MobiDB-lite"/>
    </source>
</evidence>
<comment type="subcellular location">
    <subcellularLocation>
        <location evidence="1">Nucleus</location>
    </subcellularLocation>
</comment>
<dbReference type="InterPro" id="IPR012337">
    <property type="entry name" value="RNaseH-like_sf"/>
</dbReference>
<dbReference type="CDD" id="cd06145">
    <property type="entry name" value="REX1_like"/>
    <property type="match status" value="1"/>
</dbReference>
<dbReference type="Proteomes" id="UP000717515">
    <property type="component" value="Unassembled WGS sequence"/>
</dbReference>
<dbReference type="GO" id="GO:0004527">
    <property type="term" value="F:exonuclease activity"/>
    <property type="evidence" value="ECO:0007669"/>
    <property type="project" value="UniProtKB-KW"/>
</dbReference>
<keyword evidence="4" id="KW-0378">Hydrolase</keyword>
<dbReference type="EMBL" id="JAIFTL010000136">
    <property type="protein sequence ID" value="KAG9322639.1"/>
    <property type="molecule type" value="Genomic_DNA"/>
</dbReference>
<dbReference type="InterPro" id="IPR036397">
    <property type="entry name" value="RNaseH_sf"/>
</dbReference>
<feature type="compositionally biased region" description="Polar residues" evidence="7">
    <location>
        <begin position="109"/>
        <end position="119"/>
    </location>
</feature>
<keyword evidence="3" id="KW-0540">Nuclease</keyword>
<evidence type="ECO:0000256" key="3">
    <source>
        <dbReference type="ARBA" id="ARBA00022722"/>
    </source>
</evidence>
<feature type="region of interest" description="Disordered" evidence="7">
    <location>
        <begin position="46"/>
        <end position="119"/>
    </location>
</feature>
<keyword evidence="6" id="KW-0539">Nucleus</keyword>
<comment type="similarity">
    <text evidence="2">Belongs to the REXO1/REXO3 family.</text>
</comment>
<evidence type="ECO:0000313" key="10">
    <source>
        <dbReference type="Proteomes" id="UP000717515"/>
    </source>
</evidence>
<evidence type="ECO:0000256" key="4">
    <source>
        <dbReference type="ARBA" id="ARBA00022801"/>
    </source>
</evidence>
<protein>
    <recommendedName>
        <fullName evidence="8">Exonuclease domain-containing protein</fullName>
    </recommendedName>
</protein>
<dbReference type="SUPFAM" id="SSF53098">
    <property type="entry name" value="Ribonuclease H-like"/>
    <property type="match status" value="1"/>
</dbReference>
<dbReference type="InterPro" id="IPR047021">
    <property type="entry name" value="REXO1/3/4-like"/>
</dbReference>
<dbReference type="Gene3D" id="3.30.420.10">
    <property type="entry name" value="Ribonuclease H-like superfamily/Ribonuclease H"/>
    <property type="match status" value="1"/>
</dbReference>
<reference evidence="9" key="1">
    <citation type="submission" date="2021-07" db="EMBL/GenBank/DDBJ databases">
        <title>Draft genome of Mortierella alpina, strain LL118, isolated from an aspen leaf litter sample.</title>
        <authorList>
            <person name="Yang S."/>
            <person name="Vinatzer B.A."/>
        </authorList>
    </citation>
    <scope>NUCLEOTIDE SEQUENCE</scope>
    <source>
        <strain evidence="9">LL118</strain>
    </source>
</reference>
<dbReference type="GO" id="GO:0010629">
    <property type="term" value="P:negative regulation of gene expression"/>
    <property type="evidence" value="ECO:0007669"/>
    <property type="project" value="UniProtKB-ARBA"/>
</dbReference>
<gene>
    <name evidence="9" type="ORF">KVV02_002368</name>
</gene>
<keyword evidence="5" id="KW-0269">Exonuclease</keyword>
<dbReference type="InterPro" id="IPR013520">
    <property type="entry name" value="Ribonucl_H"/>
</dbReference>
<evidence type="ECO:0000256" key="6">
    <source>
        <dbReference type="ARBA" id="ARBA00023242"/>
    </source>
</evidence>
<dbReference type="InterPro" id="IPR034922">
    <property type="entry name" value="REX1-like_exo"/>
</dbReference>
<name>A0A9P8A2A5_MORAP</name>
<evidence type="ECO:0000256" key="2">
    <source>
        <dbReference type="ARBA" id="ARBA00006357"/>
    </source>
</evidence>
<dbReference type="GO" id="GO:0003676">
    <property type="term" value="F:nucleic acid binding"/>
    <property type="evidence" value="ECO:0007669"/>
    <property type="project" value="InterPro"/>
</dbReference>